<dbReference type="Proteomes" id="UP000283269">
    <property type="component" value="Unassembled WGS sequence"/>
</dbReference>
<organism evidence="5 6">
    <name type="scientific">Psilocybe cyanescens</name>
    <dbReference type="NCBI Taxonomy" id="93625"/>
    <lineage>
        <taxon>Eukaryota</taxon>
        <taxon>Fungi</taxon>
        <taxon>Dikarya</taxon>
        <taxon>Basidiomycota</taxon>
        <taxon>Agaricomycotina</taxon>
        <taxon>Agaricomycetes</taxon>
        <taxon>Agaricomycetidae</taxon>
        <taxon>Agaricales</taxon>
        <taxon>Agaricineae</taxon>
        <taxon>Strophariaceae</taxon>
        <taxon>Psilocybe</taxon>
    </lineage>
</organism>
<feature type="domain" description="DUF2421" evidence="3">
    <location>
        <begin position="1120"/>
        <end position="1332"/>
    </location>
</feature>
<feature type="compositionally biased region" description="Low complexity" evidence="1">
    <location>
        <begin position="469"/>
        <end position="483"/>
    </location>
</feature>
<feature type="transmembrane region" description="Helical" evidence="2">
    <location>
        <begin position="194"/>
        <end position="214"/>
    </location>
</feature>
<keyword evidence="6" id="KW-1185">Reference proteome</keyword>
<dbReference type="PANTHER" id="PTHR37994:SF1">
    <property type="entry name" value="ER TRANSPORTER 6TM N-TERMINAL DOMAIN-CONTAINING PROTEIN"/>
    <property type="match status" value="1"/>
</dbReference>
<dbReference type="OrthoDB" id="2274698at2759"/>
<feature type="transmembrane region" description="Helical" evidence="2">
    <location>
        <begin position="996"/>
        <end position="1015"/>
    </location>
</feature>
<feature type="transmembrane region" description="Helical" evidence="2">
    <location>
        <begin position="1052"/>
        <end position="1071"/>
    </location>
</feature>
<keyword evidence="2" id="KW-1133">Transmembrane helix</keyword>
<feature type="transmembrane region" description="Helical" evidence="2">
    <location>
        <begin position="941"/>
        <end position="961"/>
    </location>
</feature>
<sequence length="1381" mass="151405">MDGPQRTEKLEADAAAYPPEPARGRRRSSASALRGTGTMDADRPYSDYESPASSSSSSSSSDLQAGKIMHPWLEPFVTYLRSQFGWVPQNSAWSKLKPAIRCALVAWLSLVLFVIPSVEIILGQAGFLILIGAVLSPPSDPFLSVLEREILILVFVCITWAWSCLGLFLADLARSVRVPTATIFDVADGRYIEAVPSIIIGVFIFVGCSALLAFRAKQGPGPFLFPCILACLSINICLTTGALFPYPFYIVGRSIVVPLAFHSALSLLASLFVFPSTISALFTTRLADTLSPAISMLSLHSTLLSTTPLTSPSFAPLLASMRAETKKTEAALIPLAAARRLLLNDVIYGRFAPGDFTAFQGMLRRLAGRADGLGVFFLLVDPGRERFPGTATGGGVTPVTVPGTPRVGLSRVTTRAPSLEREGSGGVVEVTTSHDGIGAGVGVGEPLSPVTTSRRSVRSQPLPTSHSLPAPSSPTTNAAPVSPHIKHSHSYAASAHSHLHSHSLSQSYSHHHNHHHHHQPHHHALLHSSLLSLAKVRAKKPEYAVGTFESQRYLNLEATTLWDPNEEEWNVRIGGLLNESCTPLLESCATGLGTVKDWLSTVRDSRIKGLVRSWVGGQSESRARGEQENGSEEGNENEGKGNGGGKEEHERRMEVRVEKIREVRKEVARVLEEFRSANRHKVLEPYRLAFEHHADAPSPTSPHHDSADNTNGNVGNSAGNGNGNVFGSTSNASADESPAAKADHEKGADKEKDKEKGRQWDHRHNGSHSAPAHRYLFNCFVYQYNLLQIASIVLEMLDEILRLEAERTMYKLWTPVERVFSWKPWLIADTIEHLSDDDDPDIIQGINRSNNPDIHDASKLESQTQPRPLGDAYQSHSHQHQLPQPYSNMPSRSTGPAFPLDPDQDLGLPKRRDPDALPPRNIVESLMGLIYKLFASLGTDGVLFGIKAGLLSVVLSLPSLIKSSAGFAYDNRFIWGIFMGQVTIARFRGDTIFGISARIISTFFGAIMGMLIWYISCGSGKGNPYGLAAVCAVTFPFFFFARLYWPIPPMRNIVFFVTIILMSSHMKVIGYSYQDEHIALPGAPGVGWPVAWKRFTLVTAGVIAAFIASFFPPSTTIRLYQRRLLATTSSELGAIYCAIISFANTKHEAEIQEIVSSLLAVRNKLAKSAGLRNNVVYEFSLKGRWPADRYQKIADLQVGISYCLSHLMSVLEHLEPAWSRAFLRRTRFMDPGFQGDVLAVISMISSSLRTGNPLPQITPCPLIDRFLLKYHGLDVIHKDAEEDYGLPRSLSIDTLKDEQYLMFSVGISTAFGLINRLDRLMIAVKEIVGEQYHIHGVGFVRAPMPSDHWMNTDGKMGGGGGVELGPRTNTVHFDEPVQFQA</sequence>
<dbReference type="STRING" id="93625.A0A409WK34"/>
<evidence type="ECO:0000259" key="4">
    <source>
        <dbReference type="Pfam" id="PF10337"/>
    </source>
</evidence>
<evidence type="ECO:0000259" key="3">
    <source>
        <dbReference type="Pfam" id="PF10334"/>
    </source>
</evidence>
<evidence type="ECO:0000256" key="1">
    <source>
        <dbReference type="SAM" id="MobiDB-lite"/>
    </source>
</evidence>
<evidence type="ECO:0000313" key="5">
    <source>
        <dbReference type="EMBL" id="PPQ78857.1"/>
    </source>
</evidence>
<feature type="compositionally biased region" description="Polar residues" evidence="1">
    <location>
        <begin position="882"/>
        <end position="894"/>
    </location>
</feature>
<dbReference type="InterPro" id="IPR018823">
    <property type="entry name" value="ArAE_2_N"/>
</dbReference>
<dbReference type="InParanoid" id="A0A409WK34"/>
<feature type="transmembrane region" description="Helical" evidence="2">
    <location>
        <begin position="223"/>
        <end position="244"/>
    </location>
</feature>
<dbReference type="Pfam" id="PF10337">
    <property type="entry name" value="ArAE_2_N"/>
    <property type="match status" value="1"/>
</dbReference>
<keyword evidence="2" id="KW-0472">Membrane</keyword>
<evidence type="ECO:0000256" key="2">
    <source>
        <dbReference type="SAM" id="Phobius"/>
    </source>
</evidence>
<keyword evidence="2" id="KW-0812">Transmembrane</keyword>
<protein>
    <recommendedName>
        <fullName evidence="7">ER transporter 6TM N-terminal domain-containing protein</fullName>
    </recommendedName>
</protein>
<dbReference type="EMBL" id="NHYD01003403">
    <property type="protein sequence ID" value="PPQ78857.1"/>
    <property type="molecule type" value="Genomic_DNA"/>
</dbReference>
<dbReference type="Pfam" id="PF10334">
    <property type="entry name" value="BRE4"/>
    <property type="match status" value="1"/>
</dbReference>
<feature type="compositionally biased region" description="Low complexity" evidence="1">
    <location>
        <begin position="397"/>
        <end position="408"/>
    </location>
</feature>
<evidence type="ECO:0000313" key="6">
    <source>
        <dbReference type="Proteomes" id="UP000283269"/>
    </source>
</evidence>
<dbReference type="InterPro" id="IPR018820">
    <property type="entry name" value="BRE4-related_DUF2421"/>
</dbReference>
<feature type="compositionally biased region" description="Basic residues" evidence="1">
    <location>
        <begin position="509"/>
        <end position="525"/>
    </location>
</feature>
<feature type="domain" description="Putative ER transporter 6TM N-terminal" evidence="4">
    <location>
        <begin position="94"/>
        <end position="376"/>
    </location>
</feature>
<proteinExistence type="predicted"/>
<evidence type="ECO:0008006" key="7">
    <source>
        <dbReference type="Google" id="ProtNLM"/>
    </source>
</evidence>
<feature type="region of interest" description="Disordered" evidence="1">
    <location>
        <begin position="693"/>
        <end position="767"/>
    </location>
</feature>
<feature type="transmembrane region" description="Helical" evidence="2">
    <location>
        <begin position="150"/>
        <end position="170"/>
    </location>
</feature>
<gene>
    <name evidence="5" type="ORF">CVT25_002425</name>
</gene>
<name>A0A409WK34_PSICY</name>
<feature type="transmembrane region" description="Helical" evidence="2">
    <location>
        <begin position="1027"/>
        <end position="1045"/>
    </location>
</feature>
<feature type="region of interest" description="Disordered" evidence="1">
    <location>
        <begin position="837"/>
        <end position="916"/>
    </location>
</feature>
<comment type="caution">
    <text evidence="5">The sequence shown here is derived from an EMBL/GenBank/DDBJ whole genome shotgun (WGS) entry which is preliminary data.</text>
</comment>
<reference evidence="5 6" key="1">
    <citation type="journal article" date="2018" name="Evol. Lett.">
        <title>Horizontal gene cluster transfer increased hallucinogenic mushroom diversity.</title>
        <authorList>
            <person name="Reynolds H.T."/>
            <person name="Vijayakumar V."/>
            <person name="Gluck-Thaler E."/>
            <person name="Korotkin H.B."/>
            <person name="Matheny P.B."/>
            <person name="Slot J.C."/>
        </authorList>
    </citation>
    <scope>NUCLEOTIDE SEQUENCE [LARGE SCALE GENOMIC DNA]</scope>
    <source>
        <strain evidence="5 6">2631</strain>
    </source>
</reference>
<feature type="compositionally biased region" description="Basic and acidic residues" evidence="1">
    <location>
        <begin position="1"/>
        <end position="12"/>
    </location>
</feature>
<feature type="compositionally biased region" description="Basic and acidic residues" evidence="1">
    <location>
        <begin position="741"/>
        <end position="764"/>
    </location>
</feature>
<feature type="transmembrane region" description="Helical" evidence="2">
    <location>
        <begin position="98"/>
        <end position="115"/>
    </location>
</feature>
<dbReference type="PANTHER" id="PTHR37994">
    <property type="entry name" value="ARAE_2_N DOMAIN-CONTAINING PROTEIN-RELATED"/>
    <property type="match status" value="1"/>
</dbReference>
<feature type="region of interest" description="Disordered" evidence="1">
    <location>
        <begin position="433"/>
        <end position="526"/>
    </location>
</feature>
<feature type="region of interest" description="Disordered" evidence="1">
    <location>
        <begin position="389"/>
        <end position="409"/>
    </location>
</feature>
<feature type="compositionally biased region" description="Low complexity" evidence="1">
    <location>
        <begin position="490"/>
        <end position="508"/>
    </location>
</feature>
<feature type="region of interest" description="Disordered" evidence="1">
    <location>
        <begin position="617"/>
        <end position="653"/>
    </location>
</feature>
<feature type="transmembrane region" description="Helical" evidence="2">
    <location>
        <begin position="250"/>
        <end position="274"/>
    </location>
</feature>
<accession>A0A409WK34</accession>
<feature type="region of interest" description="Disordered" evidence="1">
    <location>
        <begin position="1"/>
        <end position="62"/>
    </location>
</feature>
<feature type="transmembrane region" description="Helical" evidence="2">
    <location>
        <begin position="1091"/>
        <end position="1112"/>
    </location>
</feature>